<dbReference type="CTD" id="84080"/>
<gene>
    <name evidence="9 10" type="primary">enkd1</name>
</gene>
<evidence type="ECO:0000313" key="9">
    <source>
        <dbReference type="RefSeq" id="XP_029017364.1"/>
    </source>
</evidence>
<feature type="region of interest" description="Disordered" evidence="6">
    <location>
        <begin position="176"/>
        <end position="202"/>
    </location>
</feature>
<dbReference type="GO" id="GO:0005929">
    <property type="term" value="C:cilium"/>
    <property type="evidence" value="ECO:0007669"/>
    <property type="project" value="UniProtKB-SubCell"/>
</dbReference>
<dbReference type="Proteomes" id="UP000515150">
    <property type="component" value="Chromosome 9"/>
</dbReference>
<dbReference type="InterPro" id="IPR052102">
    <property type="entry name" value="Enkurin_domain-protein"/>
</dbReference>
<dbReference type="OrthoDB" id="10264920at2759"/>
<dbReference type="AlphaFoldDB" id="A0A6P7NII0"/>
<evidence type="ECO:0000256" key="2">
    <source>
        <dbReference type="ARBA" id="ARBA00004245"/>
    </source>
</evidence>
<dbReference type="RefSeq" id="XP_029017365.1">
    <property type="nucleotide sequence ID" value="XM_029161532.3"/>
</dbReference>
<proteinExistence type="predicted"/>
<dbReference type="GO" id="GO:0005881">
    <property type="term" value="C:cytoplasmic microtubule"/>
    <property type="evidence" value="ECO:0007669"/>
    <property type="project" value="TreeGrafter"/>
</dbReference>
<dbReference type="KEGG" id="bspl:114861865"/>
<reference evidence="9 10" key="1">
    <citation type="submission" date="2025-04" db="UniProtKB">
        <authorList>
            <consortium name="RefSeq"/>
        </authorList>
    </citation>
    <scope>IDENTIFICATION</scope>
</reference>
<feature type="compositionally biased region" description="Basic and acidic residues" evidence="6">
    <location>
        <begin position="252"/>
        <end position="269"/>
    </location>
</feature>
<evidence type="ECO:0000256" key="6">
    <source>
        <dbReference type="SAM" id="MobiDB-lite"/>
    </source>
</evidence>
<evidence type="ECO:0000256" key="5">
    <source>
        <dbReference type="ARBA" id="ARBA00023273"/>
    </source>
</evidence>
<name>A0A6P7NII0_BETSP</name>
<evidence type="ECO:0000256" key="4">
    <source>
        <dbReference type="ARBA" id="ARBA00023212"/>
    </source>
</evidence>
<dbReference type="PANTHER" id="PTHR21490">
    <property type="entry name" value="ENKURIN-RELATED"/>
    <property type="match status" value="1"/>
</dbReference>
<feature type="domain" description="Enkurin" evidence="7">
    <location>
        <begin position="253"/>
        <end position="345"/>
    </location>
</feature>
<sequence length="348" mass="38771">MCEGPSSISGPIPPDPSLFPQFYKRPASARGRLEGNQHGTLALLSGPLAPDPVLHPGCYSARSSSRPPRIGLNATHILERGQKGVVGELLKLEGVSITPVPKQRQRAPDFGKENVRRLREIQRRCKEQEAERAQSGPVPVKALWTSSKYQNVPSRVMVQVQVSTPTVKPQCQNFLKAHSTGPSAAPTRPHSKTSSARDPDLQLKVEGQNIDFIRHNARAAGKTVMRRSQSLVSLRDKPVPSAVKGQVPQYLQERKEQWSKEEAERRRNAPDPTIPAGHNLMPETERRETLKSLKETHRSLVTELLSLPLKADNLSVQSRRTQLDCRLSEVEEAIKIFSRDKVYVKIDS</sequence>
<evidence type="ECO:0000313" key="8">
    <source>
        <dbReference type="Proteomes" id="UP000515150"/>
    </source>
</evidence>
<dbReference type="Pfam" id="PF13864">
    <property type="entry name" value="Enkurin"/>
    <property type="match status" value="1"/>
</dbReference>
<organism evidence="8 9">
    <name type="scientific">Betta splendens</name>
    <name type="common">Siamese fighting fish</name>
    <dbReference type="NCBI Taxonomy" id="158456"/>
    <lineage>
        <taxon>Eukaryota</taxon>
        <taxon>Metazoa</taxon>
        <taxon>Chordata</taxon>
        <taxon>Craniata</taxon>
        <taxon>Vertebrata</taxon>
        <taxon>Euteleostomi</taxon>
        <taxon>Actinopterygii</taxon>
        <taxon>Neopterygii</taxon>
        <taxon>Teleostei</taxon>
        <taxon>Neoteleostei</taxon>
        <taxon>Acanthomorphata</taxon>
        <taxon>Anabantaria</taxon>
        <taxon>Anabantiformes</taxon>
        <taxon>Anabantoidei</taxon>
        <taxon>Osphronemidae</taxon>
        <taxon>Betta</taxon>
    </lineage>
</organism>
<protein>
    <submittedName>
        <fullName evidence="9 10">Enkurin domain-containing protein 1</fullName>
    </submittedName>
</protein>
<accession>A0A6P7NII0</accession>
<dbReference type="PROSITE" id="PS51665">
    <property type="entry name" value="ENKURIN"/>
    <property type="match status" value="1"/>
</dbReference>
<evidence type="ECO:0000256" key="1">
    <source>
        <dbReference type="ARBA" id="ARBA00004138"/>
    </source>
</evidence>
<comment type="subcellular location">
    <subcellularLocation>
        <location evidence="1">Cell projection</location>
        <location evidence="1">Cilium</location>
    </subcellularLocation>
    <subcellularLocation>
        <location evidence="2">Cytoplasm</location>
        <location evidence="2">Cytoskeleton</location>
    </subcellularLocation>
</comment>
<keyword evidence="5" id="KW-0966">Cell projection</keyword>
<feature type="region of interest" description="Disordered" evidence="6">
    <location>
        <begin position="251"/>
        <end position="290"/>
    </location>
</feature>
<keyword evidence="4" id="KW-0206">Cytoskeleton</keyword>
<evidence type="ECO:0000259" key="7">
    <source>
        <dbReference type="PROSITE" id="PS51665"/>
    </source>
</evidence>
<dbReference type="InterPro" id="IPR027012">
    <property type="entry name" value="Enkurin_dom"/>
</dbReference>
<dbReference type="GeneID" id="114861865"/>
<dbReference type="RefSeq" id="XP_029017364.1">
    <property type="nucleotide sequence ID" value="XM_029161531.3"/>
</dbReference>
<keyword evidence="3" id="KW-0963">Cytoplasm</keyword>
<dbReference type="GeneTree" id="ENSGT00940000153866"/>
<keyword evidence="8" id="KW-1185">Reference proteome</keyword>
<evidence type="ECO:0000256" key="3">
    <source>
        <dbReference type="ARBA" id="ARBA00022490"/>
    </source>
</evidence>
<dbReference type="PANTHER" id="PTHR21490:SF2">
    <property type="entry name" value="ENKURIN DOMAIN-CONTAINING PROTEIN 1"/>
    <property type="match status" value="1"/>
</dbReference>
<evidence type="ECO:0000313" key="10">
    <source>
        <dbReference type="RefSeq" id="XP_029017365.1"/>
    </source>
</evidence>